<evidence type="ECO:0000313" key="3">
    <source>
        <dbReference type="Proteomes" id="UP000283946"/>
    </source>
</evidence>
<accession>A0AAD1AFZ6</accession>
<name>A0AAD1AFZ6_9MICO</name>
<evidence type="ECO:0000259" key="1">
    <source>
        <dbReference type="SMART" id="SM00418"/>
    </source>
</evidence>
<gene>
    <name evidence="2" type="ORF">C7V51_11900</name>
</gene>
<dbReference type="RefSeq" id="WP_104265687.1">
    <property type="nucleotide sequence ID" value="NZ_CP028130.1"/>
</dbReference>
<organism evidence="2 3">
    <name type="scientific">Rathayibacter iranicus</name>
    <dbReference type="NCBI Taxonomy" id="59737"/>
    <lineage>
        <taxon>Bacteria</taxon>
        <taxon>Bacillati</taxon>
        <taxon>Actinomycetota</taxon>
        <taxon>Actinomycetes</taxon>
        <taxon>Micrococcales</taxon>
        <taxon>Microbacteriaceae</taxon>
        <taxon>Rathayibacter</taxon>
    </lineage>
</organism>
<dbReference type="InterPro" id="IPR011991">
    <property type="entry name" value="ArsR-like_HTH"/>
</dbReference>
<dbReference type="EMBL" id="CP028130">
    <property type="protein sequence ID" value="AZZ56500.1"/>
    <property type="molecule type" value="Genomic_DNA"/>
</dbReference>
<evidence type="ECO:0000313" key="2">
    <source>
        <dbReference type="EMBL" id="AZZ56500.1"/>
    </source>
</evidence>
<feature type="domain" description="HTH arsR-type" evidence="1">
    <location>
        <begin position="16"/>
        <end position="98"/>
    </location>
</feature>
<proteinExistence type="predicted"/>
<protein>
    <submittedName>
        <fullName evidence="2">ArsR family transcriptional regulator</fullName>
    </submittedName>
</protein>
<dbReference type="KEGG" id="ria:C7V51_11900"/>
<dbReference type="InterPro" id="IPR036390">
    <property type="entry name" value="WH_DNA-bd_sf"/>
</dbReference>
<dbReference type="InterPro" id="IPR001845">
    <property type="entry name" value="HTH_ArsR_DNA-bd_dom"/>
</dbReference>
<reference evidence="2 3" key="1">
    <citation type="submission" date="2018-03" db="EMBL/GenBank/DDBJ databases">
        <title>Bacteriophage NCPPB3778 and a type I-E CRISPR drive the evolution of the US Biological Select Agent, Rathayibacter toxicus.</title>
        <authorList>
            <person name="Davis E.W.II."/>
            <person name="Tabima J.F."/>
            <person name="Weisberg A.J."/>
            <person name="Dantas Lopes L."/>
            <person name="Wiseman M.S."/>
            <person name="Wiseman M.S."/>
            <person name="Pupko T."/>
            <person name="Belcher M.S."/>
            <person name="Sechler A.J."/>
            <person name="Tancos M.A."/>
            <person name="Schroeder B.K."/>
            <person name="Murray T.D."/>
            <person name="Luster D.G."/>
            <person name="Schneider W.L."/>
            <person name="Rogers E."/>
            <person name="Andreote F.D."/>
            <person name="Grunwald N.J."/>
            <person name="Putnam M.L."/>
            <person name="Chang J.H."/>
        </authorList>
    </citation>
    <scope>NUCLEOTIDE SEQUENCE [LARGE SCALE GENOMIC DNA]</scope>
    <source>
        <strain evidence="2 3">NCCPB 2253</strain>
    </source>
</reference>
<dbReference type="InterPro" id="IPR036388">
    <property type="entry name" value="WH-like_DNA-bd_sf"/>
</dbReference>
<dbReference type="SMART" id="SM00418">
    <property type="entry name" value="HTH_ARSR"/>
    <property type="match status" value="1"/>
</dbReference>
<dbReference type="Gene3D" id="1.10.10.10">
    <property type="entry name" value="Winged helix-like DNA-binding domain superfamily/Winged helix DNA-binding domain"/>
    <property type="match status" value="1"/>
</dbReference>
<dbReference type="SUPFAM" id="SSF46785">
    <property type="entry name" value="Winged helix' DNA-binding domain"/>
    <property type="match status" value="1"/>
</dbReference>
<dbReference type="Proteomes" id="UP000283946">
    <property type="component" value="Chromosome"/>
</dbReference>
<sequence length="128" mass="13776">MSEYVRPANLTEALDRAIDVLGNRVKVAALLALQEGGATGTELAARLGVSQVLVRYHLVALERLGILTVEPPRSEVDVRRRYFHVDRSALACLVDALNVVLSNTSTEMLPIGGASRTSGLGRADRPAR</sequence>
<dbReference type="GO" id="GO:0003700">
    <property type="term" value="F:DNA-binding transcription factor activity"/>
    <property type="evidence" value="ECO:0007669"/>
    <property type="project" value="InterPro"/>
</dbReference>
<dbReference type="AlphaFoldDB" id="A0AAD1AFZ6"/>
<dbReference type="Pfam" id="PF01022">
    <property type="entry name" value="HTH_5"/>
    <property type="match status" value="1"/>
</dbReference>
<dbReference type="CDD" id="cd00090">
    <property type="entry name" value="HTH_ARSR"/>
    <property type="match status" value="1"/>
</dbReference>